<proteinExistence type="evidence at transcript level"/>
<dbReference type="EMBL" id="JR035882">
    <property type="protein sequence ID" value="AEY56756.1"/>
    <property type="molecule type" value="mRNA"/>
</dbReference>
<gene>
    <name evidence="2" type="ORF">ACCB00058.1</name>
    <name evidence="3" type="ORF">ACCB00058.2</name>
</gene>
<organism evidence="2">
    <name type="scientific">Apis cerana</name>
    <name type="common">Indian honeybee</name>
    <dbReference type="NCBI Taxonomy" id="7461"/>
    <lineage>
        <taxon>Eukaryota</taxon>
        <taxon>Metazoa</taxon>
        <taxon>Ecdysozoa</taxon>
        <taxon>Arthropoda</taxon>
        <taxon>Hexapoda</taxon>
        <taxon>Insecta</taxon>
        <taxon>Pterygota</taxon>
        <taxon>Neoptera</taxon>
        <taxon>Endopterygota</taxon>
        <taxon>Hymenoptera</taxon>
        <taxon>Apocrita</taxon>
        <taxon>Aculeata</taxon>
        <taxon>Apoidea</taxon>
        <taxon>Anthophila</taxon>
        <taxon>Apidae</taxon>
        <taxon>Apis</taxon>
    </lineage>
</organism>
<protein>
    <submittedName>
        <fullName evidence="2">Uncharacterized protein</fullName>
    </submittedName>
</protein>
<evidence type="ECO:0000256" key="1">
    <source>
        <dbReference type="SAM" id="MobiDB-lite"/>
    </source>
</evidence>
<reference evidence="2" key="1">
    <citation type="submission" date="2011-11" db="EMBL/GenBank/DDBJ databases">
        <title>Decoding the brain transcriptome of the Eastern honeybee (Apis cerana) based on pyrosequencing.</title>
        <authorList>
            <person name="Sun L."/>
            <person name="Zheng H."/>
            <person name="Wang Y."/>
            <person name="Xie X."/>
            <person name="Zhu Y."/>
            <person name="Gu W."/>
            <person name="Wang S."/>
        </authorList>
    </citation>
    <scope>NUCLEOTIDE SEQUENCE</scope>
    <source>
        <tissue evidence="2">Brain</tissue>
    </source>
</reference>
<dbReference type="GO" id="GO:0005634">
    <property type="term" value="C:nucleus"/>
    <property type="evidence" value="ECO:0007669"/>
    <property type="project" value="TreeGrafter"/>
</dbReference>
<name>V9I8F6_APICE</name>
<feature type="region of interest" description="Disordered" evidence="1">
    <location>
        <begin position="141"/>
        <end position="190"/>
    </location>
</feature>
<sequence length="212" mass="24577">MIMSVTVTPLKPARGRGPADGRAFFETLWRGNFFLDRQKVMKRSRKRKLQTANGKKRAQLQMRQHCCCCQRIQLHLLAGRRSNMRSVVSVRETHQIAEAQQEKNAKLREAFGISEFFVEGSSLDPERHAREAEARAAASKVYELVRTPSPAPDTTSAPEKKKRKRSASAIKKKRERSTRRKGKRQRNGARVNEGWIRFNLIANKWRRQCKHR</sequence>
<dbReference type="InterPro" id="IPR051372">
    <property type="entry name" value="CWC21"/>
</dbReference>
<accession>V9I8F6</accession>
<dbReference type="PANTHER" id="PTHR36562">
    <property type="entry name" value="SERINE/ARGININE REPETITIVE MATRIX 2"/>
    <property type="match status" value="1"/>
</dbReference>
<dbReference type="EMBL" id="JR035883">
    <property type="protein sequence ID" value="AEY56757.1"/>
    <property type="molecule type" value="mRNA"/>
</dbReference>
<evidence type="ECO:0000313" key="3">
    <source>
        <dbReference type="EMBL" id="AEY56757.1"/>
    </source>
</evidence>
<dbReference type="PANTHER" id="PTHR36562:SF5">
    <property type="entry name" value="SERINE_ARGININE REPETITIVE MATRIX 2"/>
    <property type="match status" value="1"/>
</dbReference>
<feature type="compositionally biased region" description="Basic residues" evidence="1">
    <location>
        <begin position="160"/>
        <end position="187"/>
    </location>
</feature>
<dbReference type="AlphaFoldDB" id="V9I8F6"/>
<evidence type="ECO:0000313" key="2">
    <source>
        <dbReference type="EMBL" id="AEY56756.1"/>
    </source>
</evidence>